<evidence type="ECO:0000313" key="5">
    <source>
        <dbReference type="Proteomes" id="UP001194746"/>
    </source>
</evidence>
<reference evidence="4" key="1">
    <citation type="journal article" date="2019" name="Beilstein J. Org. Chem.">
        <title>Nanangenines: drimane sesquiterpenoids as the dominant metabolite cohort of a novel Australian fungus, Aspergillus nanangensis.</title>
        <authorList>
            <person name="Lacey H.J."/>
            <person name="Gilchrist C.L.M."/>
            <person name="Crombie A."/>
            <person name="Kalaitzis J.A."/>
            <person name="Vuong D."/>
            <person name="Rutledge P.J."/>
            <person name="Turner P."/>
            <person name="Pitt J.I."/>
            <person name="Lacey E."/>
            <person name="Chooi Y.H."/>
            <person name="Piggott A.M."/>
        </authorList>
    </citation>
    <scope>NUCLEOTIDE SEQUENCE</scope>
    <source>
        <strain evidence="4">MST-FP2251</strain>
    </source>
</reference>
<dbReference type="Pfam" id="PF00106">
    <property type="entry name" value="adh_short"/>
    <property type="match status" value="1"/>
</dbReference>
<dbReference type="GO" id="GO:0005737">
    <property type="term" value="C:cytoplasm"/>
    <property type="evidence" value="ECO:0007669"/>
    <property type="project" value="InterPro"/>
</dbReference>
<dbReference type="SUPFAM" id="SSF51338">
    <property type="entry name" value="Composite domain of metallo-dependent hydrolases"/>
    <property type="match status" value="2"/>
</dbReference>
<dbReference type="EMBL" id="VCAU01000044">
    <property type="protein sequence ID" value="KAF9888662.1"/>
    <property type="molecule type" value="Genomic_DNA"/>
</dbReference>
<dbReference type="CDD" id="cd05233">
    <property type="entry name" value="SDR_c"/>
    <property type="match status" value="1"/>
</dbReference>
<evidence type="ECO:0000256" key="1">
    <source>
        <dbReference type="ARBA" id="ARBA00008829"/>
    </source>
</evidence>
<dbReference type="SUPFAM" id="SSF51556">
    <property type="entry name" value="Metallo-dependent hydrolases"/>
    <property type="match status" value="1"/>
</dbReference>
<dbReference type="InterPro" id="IPR032466">
    <property type="entry name" value="Metal_Hydrolase"/>
</dbReference>
<dbReference type="Proteomes" id="UP001194746">
    <property type="component" value="Unassembled WGS sequence"/>
</dbReference>
<dbReference type="Gene3D" id="3.40.50.720">
    <property type="entry name" value="NAD(P)-binding Rossmann-like Domain"/>
    <property type="match status" value="1"/>
</dbReference>
<keyword evidence="5" id="KW-1185">Reference proteome</keyword>
<accession>A0AAD4CN80</accession>
<proteinExistence type="inferred from homology"/>
<evidence type="ECO:0000256" key="2">
    <source>
        <dbReference type="PIRSR" id="PIRSR611778-50"/>
    </source>
</evidence>
<dbReference type="CDD" id="cd01314">
    <property type="entry name" value="D-HYD"/>
    <property type="match status" value="1"/>
</dbReference>
<name>A0AAD4CN80_ASPNN</name>
<dbReference type="PRINTS" id="PR00081">
    <property type="entry name" value="GDHRDH"/>
</dbReference>
<reference evidence="4" key="2">
    <citation type="submission" date="2020-02" db="EMBL/GenBank/DDBJ databases">
        <authorList>
            <person name="Gilchrist C.L.M."/>
            <person name="Chooi Y.-H."/>
        </authorList>
    </citation>
    <scope>NUCLEOTIDE SEQUENCE</scope>
    <source>
        <strain evidence="4">MST-FP2251</strain>
    </source>
</reference>
<protein>
    <recommendedName>
        <fullName evidence="3">Amidohydrolase-related domain-containing protein</fullName>
    </recommendedName>
</protein>
<dbReference type="Gene3D" id="3.20.20.140">
    <property type="entry name" value="Metal-dependent hydrolases"/>
    <property type="match status" value="1"/>
</dbReference>
<feature type="modified residue" description="N6-carboxylysine" evidence="2">
    <location>
        <position position="417"/>
    </location>
</feature>
<dbReference type="InterPro" id="IPR011059">
    <property type="entry name" value="Metal-dep_hydrolase_composite"/>
</dbReference>
<organism evidence="4 5">
    <name type="scientific">Aspergillus nanangensis</name>
    <dbReference type="NCBI Taxonomy" id="2582783"/>
    <lineage>
        <taxon>Eukaryota</taxon>
        <taxon>Fungi</taxon>
        <taxon>Dikarya</taxon>
        <taxon>Ascomycota</taxon>
        <taxon>Pezizomycotina</taxon>
        <taxon>Eurotiomycetes</taxon>
        <taxon>Eurotiomycetidae</taxon>
        <taxon>Eurotiales</taxon>
        <taxon>Aspergillaceae</taxon>
        <taxon>Aspergillus</taxon>
        <taxon>Aspergillus subgen. Circumdati</taxon>
    </lineage>
</organism>
<dbReference type="NCBIfam" id="TIGR02033">
    <property type="entry name" value="D-hydantoinase"/>
    <property type="match status" value="1"/>
</dbReference>
<dbReference type="Gene3D" id="2.30.40.10">
    <property type="entry name" value="Urease, subunit C, domain 1"/>
    <property type="match status" value="1"/>
</dbReference>
<dbReference type="InterPro" id="IPR011778">
    <property type="entry name" value="Hydantoinase/dihydroPyrase"/>
</dbReference>
<dbReference type="PANTHER" id="PTHR11647:SF96">
    <property type="entry name" value="AMIDOHYDROLASE-RELATED DOMAIN-CONTAINING PROTEIN"/>
    <property type="match status" value="1"/>
</dbReference>
<dbReference type="InterPro" id="IPR050378">
    <property type="entry name" value="Metallo-dep_Hydrolases_sf"/>
</dbReference>
<dbReference type="InterPro" id="IPR006680">
    <property type="entry name" value="Amidohydro-rel"/>
</dbReference>
<dbReference type="PANTHER" id="PTHR11647">
    <property type="entry name" value="HYDRANTOINASE/DIHYDROPYRIMIDINASE FAMILY MEMBER"/>
    <property type="match status" value="1"/>
</dbReference>
<gene>
    <name evidence="4" type="ORF">FE257_008420</name>
</gene>
<evidence type="ECO:0000313" key="4">
    <source>
        <dbReference type="EMBL" id="KAF9888662.1"/>
    </source>
</evidence>
<comment type="caution">
    <text evidence="4">The sequence shown here is derived from an EMBL/GenBank/DDBJ whole genome shotgun (WGS) entry which is preliminary data.</text>
</comment>
<dbReference type="GO" id="GO:0016810">
    <property type="term" value="F:hydrolase activity, acting on carbon-nitrogen (but not peptide) bonds"/>
    <property type="evidence" value="ECO:0007669"/>
    <property type="project" value="InterPro"/>
</dbReference>
<comment type="PTM">
    <text evidence="2">Carbamylation allows a single lysine to coordinate two divalent metal cations.</text>
</comment>
<dbReference type="AlphaFoldDB" id="A0AAD4CN80"/>
<feature type="domain" description="Amidohydrolase-related" evidence="3">
    <location>
        <begin position="314"/>
        <end position="713"/>
    </location>
</feature>
<dbReference type="FunFam" id="3.20.20.140:FF:000174">
    <property type="entry name" value="Dihydropyrimidinase-related protein 2"/>
    <property type="match status" value="1"/>
</dbReference>
<evidence type="ECO:0000259" key="3">
    <source>
        <dbReference type="Pfam" id="PF01979"/>
    </source>
</evidence>
<comment type="similarity">
    <text evidence="1">Belongs to the metallo-dependent hydrolases superfamily. Hydantoinase/dihydropyrimidinase family.</text>
</comment>
<dbReference type="InterPro" id="IPR002347">
    <property type="entry name" value="SDR_fam"/>
</dbReference>
<dbReference type="InterPro" id="IPR036291">
    <property type="entry name" value="NAD(P)-bd_dom_sf"/>
</dbReference>
<dbReference type="PRINTS" id="PR00080">
    <property type="entry name" value="SDRFAMILY"/>
</dbReference>
<sequence length="750" mass="82197">MSSQQFYPGVALVTGAAAGIGRAIACAFAREDCRRIVIADRTHDALHQTKNQILSISSEINVLACTVDVSSPEDVERVLKDAIATFGRVDYAVNAAGILGASKRSHEMSVEEFDSVLQVDYRGCWLCSREELKHMVKQDPLPSHDGRPGNRGAIVNIASQLGIVARDTAPAYCSSKAAVIHMTKSDAIDYSKDNIRSRSTTLLHCDAQLINPIASKLRVPRSDRDRDGVGQHRLFSSGDWSLSDEQFRVQINMEHLVSPGISLDCVVLNGTVVTAADTGRYDIGIKDGKIVLLAPAHSLKNVHANRVIDAEGGYVMPGGVDAHVHLAEPALFGKGQSADDYTSGSRSAVAGGTTTIITFAPQLKSESSLLDALDRTLVDASKGTYCDYSFHLLVANPTKEALEDLATLRKRGISSVKIYMTYEALQLRDNQILDVLLRARAEGITTLIHAENGDMLRWMTEKLEEQKLLDPKYHATSRPQLLETEATNRAIALGQLVSAPILIVHVSSPAAAEIIRNAQVHGHPVYAETCPQYVFLTRAALDKPGFEGAKAVCSPPPRNSEQDLEGIWSHLRHGTFTILSSDHCPFRYDDIMLGKKAALSHDAPNGHFKHIPNGCPGVETRLPLVFSANRLTPERFVELTSTNPAKLYGLYPRKGALIPGVSDADLTIWYPPDALSPWTISNESLHHNVDYTPYEGMTVSQWPRYTIVRGEVVWDRDHGGVVGRKGYGQFLPRDRSSFHQPLPDWDVAQF</sequence>
<dbReference type="Pfam" id="PF01979">
    <property type="entry name" value="Amidohydro_1"/>
    <property type="match status" value="1"/>
</dbReference>
<dbReference type="SUPFAM" id="SSF51735">
    <property type="entry name" value="NAD(P)-binding Rossmann-fold domains"/>
    <property type="match status" value="1"/>
</dbReference>